<dbReference type="SUPFAM" id="SSF55979">
    <property type="entry name" value="DNA clamp"/>
    <property type="match status" value="3"/>
</dbReference>
<reference evidence="14" key="2">
    <citation type="submission" date="2023-01" db="EMBL/GenBank/DDBJ databases">
        <title>Draft genome sequence of Agaribacter marinus strain NBRC 110023.</title>
        <authorList>
            <person name="Sun Q."/>
            <person name="Mori K."/>
        </authorList>
    </citation>
    <scope>NUCLEOTIDE SEQUENCE</scope>
    <source>
        <strain evidence="14">NBRC 110023</strain>
    </source>
</reference>
<proteinExistence type="inferred from homology"/>
<dbReference type="Pfam" id="PF02767">
    <property type="entry name" value="DNA_pol3_beta_2"/>
    <property type="match status" value="1"/>
</dbReference>
<dbReference type="GO" id="GO:0003677">
    <property type="term" value="F:DNA binding"/>
    <property type="evidence" value="ECO:0007669"/>
    <property type="project" value="UniProtKB-UniRule"/>
</dbReference>
<evidence type="ECO:0000313" key="14">
    <source>
        <dbReference type="EMBL" id="GLR71265.1"/>
    </source>
</evidence>
<dbReference type="GO" id="GO:0005737">
    <property type="term" value="C:cytoplasm"/>
    <property type="evidence" value="ECO:0007669"/>
    <property type="project" value="UniProtKB-SubCell"/>
</dbReference>
<dbReference type="GO" id="GO:0042802">
    <property type="term" value="F:identical protein binding"/>
    <property type="evidence" value="ECO:0007669"/>
    <property type="project" value="UniProtKB-ARBA"/>
</dbReference>
<feature type="domain" description="DNA polymerase III beta sliding clamp central" evidence="12">
    <location>
        <begin position="130"/>
        <end position="244"/>
    </location>
</feature>
<sequence length="375" mass="41993">MNFTISRESLLQPLQLVSGAVERRHTLPILANVLLRVSEGSLWLTGTDLEVELMASVSLSGAFSEGSITVPAKKLLDIVRGLPEEVSIIFEIKDNKAILKAQRAKYTLSTLSADDYPNLEDWQGESEFEISQGNLKYLIDSVQFSMAQQDVRYYLNGMSLETSDNEIRTVATDGHRLAMAAMPYNASTLPQKQVIIPRKGVLEISRLIEDNDTNIKVQVGSNHIRVFSNLFIFTSKLVDGRFPDYNRVVPKDTDKGLVVNRNAIKSAFSRAMILTNEKFKGVRLNLEQNELKITANNPEQEQAEEIIEVNYDGEPLEIGFNVVYLIDALNVLESNSVIFKLSDSNASALVQGMNIKNDELVEDETSQYVIMPMRL</sequence>
<keyword evidence="4 10" id="KW-0963">Cytoplasm</keyword>
<name>A0AA37T088_9ALTE</name>
<reference evidence="14" key="1">
    <citation type="journal article" date="2014" name="Int. J. Syst. Evol. Microbiol.">
        <title>Complete genome sequence of Corynebacterium casei LMG S-19264T (=DSM 44701T), isolated from a smear-ripened cheese.</title>
        <authorList>
            <consortium name="US DOE Joint Genome Institute (JGI-PGF)"/>
            <person name="Walter F."/>
            <person name="Albersmeier A."/>
            <person name="Kalinowski J."/>
            <person name="Ruckert C."/>
        </authorList>
    </citation>
    <scope>NUCLEOTIDE SEQUENCE</scope>
    <source>
        <strain evidence="14">NBRC 110023</strain>
    </source>
</reference>
<evidence type="ECO:0000256" key="4">
    <source>
        <dbReference type="ARBA" id="ARBA00022490"/>
    </source>
</evidence>
<keyword evidence="9" id="KW-0238">DNA-binding</keyword>
<dbReference type="Pfam" id="PF02768">
    <property type="entry name" value="DNA_pol3_beta_3"/>
    <property type="match status" value="1"/>
</dbReference>
<dbReference type="InterPro" id="IPR022634">
    <property type="entry name" value="DNA_polIII_beta_N"/>
</dbReference>
<dbReference type="GO" id="GO:0009360">
    <property type="term" value="C:DNA polymerase III complex"/>
    <property type="evidence" value="ECO:0007669"/>
    <property type="project" value="InterPro"/>
</dbReference>
<evidence type="ECO:0000259" key="12">
    <source>
        <dbReference type="Pfam" id="PF02767"/>
    </source>
</evidence>
<evidence type="ECO:0000256" key="6">
    <source>
        <dbReference type="ARBA" id="ARBA00022695"/>
    </source>
</evidence>
<dbReference type="FunFam" id="3.10.150.10:FF:000001">
    <property type="entry name" value="Beta sliding clamp"/>
    <property type="match status" value="1"/>
</dbReference>
<dbReference type="InterPro" id="IPR022635">
    <property type="entry name" value="DNA_polIII_beta_C"/>
</dbReference>
<keyword evidence="8 10" id="KW-0239">DNA-directed DNA polymerase</keyword>
<evidence type="ECO:0000256" key="10">
    <source>
        <dbReference type="PIRNR" id="PIRNR000804"/>
    </source>
</evidence>
<dbReference type="EMBL" id="BSOT01000006">
    <property type="protein sequence ID" value="GLR71265.1"/>
    <property type="molecule type" value="Genomic_DNA"/>
</dbReference>
<dbReference type="CDD" id="cd00140">
    <property type="entry name" value="beta_clamp"/>
    <property type="match status" value="1"/>
</dbReference>
<dbReference type="PIRSF" id="PIRSF000804">
    <property type="entry name" value="DNA_pol_III_b"/>
    <property type="match status" value="1"/>
</dbReference>
<dbReference type="Proteomes" id="UP001156601">
    <property type="component" value="Unassembled WGS sequence"/>
</dbReference>
<dbReference type="Gene3D" id="3.10.150.10">
    <property type="entry name" value="DNA Polymerase III, subunit A, domain 2"/>
    <property type="match status" value="1"/>
</dbReference>
<dbReference type="GO" id="GO:0003887">
    <property type="term" value="F:DNA-directed DNA polymerase activity"/>
    <property type="evidence" value="ECO:0007669"/>
    <property type="project" value="UniProtKB-UniRule"/>
</dbReference>
<dbReference type="InterPro" id="IPR046938">
    <property type="entry name" value="DNA_clamp_sf"/>
</dbReference>
<protein>
    <recommendedName>
        <fullName evidence="3 10">Beta sliding clamp</fullName>
    </recommendedName>
</protein>
<dbReference type="GO" id="GO:0008408">
    <property type="term" value="F:3'-5' exonuclease activity"/>
    <property type="evidence" value="ECO:0007669"/>
    <property type="project" value="InterPro"/>
</dbReference>
<feature type="domain" description="DNA polymerase III beta sliding clamp C-terminal" evidence="13">
    <location>
        <begin position="247"/>
        <end position="374"/>
    </location>
</feature>
<keyword evidence="5 10" id="KW-0808">Transferase</keyword>
<evidence type="ECO:0000256" key="3">
    <source>
        <dbReference type="ARBA" id="ARBA00021035"/>
    </source>
</evidence>
<gene>
    <name evidence="14" type="primary">dnaN</name>
    <name evidence="14" type="ORF">GCM10007852_21730</name>
</gene>
<dbReference type="GO" id="GO:0006271">
    <property type="term" value="P:DNA strand elongation involved in DNA replication"/>
    <property type="evidence" value="ECO:0007669"/>
    <property type="project" value="TreeGrafter"/>
</dbReference>
<comment type="subunit">
    <text evidence="10">Forms a ring-shaped head-to-tail homodimer around DNA.</text>
</comment>
<feature type="domain" description="DNA polymerase III beta sliding clamp N-terminal" evidence="11">
    <location>
        <begin position="1"/>
        <end position="119"/>
    </location>
</feature>
<keyword evidence="15" id="KW-1185">Reference proteome</keyword>
<evidence type="ECO:0000256" key="5">
    <source>
        <dbReference type="ARBA" id="ARBA00022679"/>
    </source>
</evidence>
<dbReference type="PANTHER" id="PTHR30478">
    <property type="entry name" value="DNA POLYMERASE III SUBUNIT BETA"/>
    <property type="match status" value="1"/>
</dbReference>
<accession>A0AA37T088</accession>
<evidence type="ECO:0000256" key="7">
    <source>
        <dbReference type="ARBA" id="ARBA00022705"/>
    </source>
</evidence>
<comment type="caution">
    <text evidence="14">The sequence shown here is derived from an EMBL/GenBank/DDBJ whole genome shotgun (WGS) entry which is preliminary data.</text>
</comment>
<comment type="function">
    <text evidence="10">Confers DNA tethering and processivity to DNA polymerases and other proteins. Acts as a clamp, forming a ring around DNA (a reaction catalyzed by the clamp-loading complex) which diffuses in an ATP-independent manner freely and bidirectionally along dsDNA. Initially characterized for its ability to contact the catalytic subunit of DNA polymerase III (Pol III), a complex, multichain enzyme responsible for most of the replicative synthesis in bacteria; Pol III exhibits 3'-5' exonuclease proofreading activity. The beta chain is required for initiation of replication as well as for processivity of DNA replication.</text>
</comment>
<keyword evidence="6 10" id="KW-0548">Nucleotidyltransferase</keyword>
<dbReference type="RefSeq" id="WP_284217624.1">
    <property type="nucleotide sequence ID" value="NZ_BSOT01000006.1"/>
</dbReference>
<evidence type="ECO:0000256" key="1">
    <source>
        <dbReference type="ARBA" id="ARBA00004496"/>
    </source>
</evidence>
<dbReference type="InterPro" id="IPR001001">
    <property type="entry name" value="DNA_polIII_beta"/>
</dbReference>
<comment type="subcellular location">
    <subcellularLocation>
        <location evidence="1 10">Cytoplasm</location>
    </subcellularLocation>
</comment>
<evidence type="ECO:0000259" key="13">
    <source>
        <dbReference type="Pfam" id="PF02768"/>
    </source>
</evidence>
<dbReference type="AlphaFoldDB" id="A0AA37T088"/>
<dbReference type="NCBIfam" id="TIGR00663">
    <property type="entry name" value="dnan"/>
    <property type="match status" value="1"/>
</dbReference>
<evidence type="ECO:0000313" key="15">
    <source>
        <dbReference type="Proteomes" id="UP001156601"/>
    </source>
</evidence>
<dbReference type="Pfam" id="PF00712">
    <property type="entry name" value="DNA_pol3_beta"/>
    <property type="match status" value="1"/>
</dbReference>
<comment type="similarity">
    <text evidence="2 10">Belongs to the beta sliding clamp family.</text>
</comment>
<evidence type="ECO:0000256" key="9">
    <source>
        <dbReference type="ARBA" id="ARBA00023125"/>
    </source>
</evidence>
<dbReference type="Gene3D" id="3.70.10.10">
    <property type="match status" value="1"/>
</dbReference>
<dbReference type="SMART" id="SM00480">
    <property type="entry name" value="POL3Bc"/>
    <property type="match status" value="1"/>
</dbReference>
<organism evidence="14 15">
    <name type="scientific">Agaribacter marinus</name>
    <dbReference type="NCBI Taxonomy" id="1431249"/>
    <lineage>
        <taxon>Bacteria</taxon>
        <taxon>Pseudomonadati</taxon>
        <taxon>Pseudomonadota</taxon>
        <taxon>Gammaproteobacteria</taxon>
        <taxon>Alteromonadales</taxon>
        <taxon>Alteromonadaceae</taxon>
        <taxon>Agaribacter</taxon>
    </lineage>
</organism>
<evidence type="ECO:0000259" key="11">
    <source>
        <dbReference type="Pfam" id="PF00712"/>
    </source>
</evidence>
<evidence type="ECO:0000256" key="2">
    <source>
        <dbReference type="ARBA" id="ARBA00010752"/>
    </source>
</evidence>
<evidence type="ECO:0000256" key="8">
    <source>
        <dbReference type="ARBA" id="ARBA00022932"/>
    </source>
</evidence>
<keyword evidence="7 10" id="KW-0235">DNA replication</keyword>
<dbReference type="PANTHER" id="PTHR30478:SF0">
    <property type="entry name" value="BETA SLIDING CLAMP"/>
    <property type="match status" value="1"/>
</dbReference>
<dbReference type="InterPro" id="IPR022637">
    <property type="entry name" value="DNA_polIII_beta_cen"/>
</dbReference>